<proteinExistence type="predicted"/>
<evidence type="ECO:0000256" key="1">
    <source>
        <dbReference type="SAM" id="MobiDB-lite"/>
    </source>
</evidence>
<organism evidence="3 4">
    <name type="scientific">Candidatus Brachybacterium merdavium</name>
    <dbReference type="NCBI Taxonomy" id="2838513"/>
    <lineage>
        <taxon>Bacteria</taxon>
        <taxon>Bacillati</taxon>
        <taxon>Actinomycetota</taxon>
        <taxon>Actinomycetes</taxon>
        <taxon>Micrococcales</taxon>
        <taxon>Dermabacteraceae</taxon>
        <taxon>Brachybacterium</taxon>
    </lineage>
</organism>
<feature type="transmembrane region" description="Helical" evidence="2">
    <location>
        <begin position="129"/>
        <end position="152"/>
    </location>
</feature>
<feature type="transmembrane region" description="Helical" evidence="2">
    <location>
        <begin position="36"/>
        <end position="56"/>
    </location>
</feature>
<evidence type="ECO:0000313" key="3">
    <source>
        <dbReference type="EMBL" id="HJB09478.1"/>
    </source>
</evidence>
<accession>A0A9D2LBE7</accession>
<reference evidence="3" key="1">
    <citation type="journal article" date="2021" name="PeerJ">
        <title>Extensive microbial diversity within the chicken gut microbiome revealed by metagenomics and culture.</title>
        <authorList>
            <person name="Gilroy R."/>
            <person name="Ravi A."/>
            <person name="Getino M."/>
            <person name="Pursley I."/>
            <person name="Horton D.L."/>
            <person name="Alikhan N.F."/>
            <person name="Baker D."/>
            <person name="Gharbi K."/>
            <person name="Hall N."/>
            <person name="Watson M."/>
            <person name="Adriaenssens E.M."/>
            <person name="Foster-Nyarko E."/>
            <person name="Jarju S."/>
            <person name="Secka A."/>
            <person name="Antonio M."/>
            <person name="Oren A."/>
            <person name="Chaudhuri R.R."/>
            <person name="La Ragione R."/>
            <person name="Hildebrand F."/>
            <person name="Pallen M.J."/>
        </authorList>
    </citation>
    <scope>NUCLEOTIDE SEQUENCE</scope>
    <source>
        <strain evidence="3">ChiHjej13B12-24818</strain>
    </source>
</reference>
<keyword evidence="2" id="KW-0472">Membrane</keyword>
<dbReference type="EMBL" id="DWZH01000022">
    <property type="protein sequence ID" value="HJB09478.1"/>
    <property type="molecule type" value="Genomic_DNA"/>
</dbReference>
<gene>
    <name evidence="3" type="ORF">H9786_02930</name>
</gene>
<name>A0A9D2LBE7_9MICO</name>
<reference evidence="3" key="2">
    <citation type="submission" date="2021-04" db="EMBL/GenBank/DDBJ databases">
        <authorList>
            <person name="Gilroy R."/>
        </authorList>
    </citation>
    <scope>NUCLEOTIDE SEQUENCE</scope>
    <source>
        <strain evidence="3">ChiHjej13B12-24818</strain>
    </source>
</reference>
<dbReference type="Proteomes" id="UP000823823">
    <property type="component" value="Unassembled WGS sequence"/>
</dbReference>
<comment type="caution">
    <text evidence="3">The sequence shown here is derived from an EMBL/GenBank/DDBJ whole genome shotgun (WGS) entry which is preliminary data.</text>
</comment>
<protein>
    <submittedName>
        <fullName evidence="3">Uncharacterized protein</fullName>
    </submittedName>
</protein>
<keyword evidence="2" id="KW-1133">Transmembrane helix</keyword>
<keyword evidence="2" id="KW-0812">Transmembrane</keyword>
<sequence length="166" mass="17135">MTSDEKPSPHHHPAPTRHGTPRQPDPPSAAGSRLNWLLILGLGLLALARPLTNIVLDQLEIDLGPVVPLGWTVIISVIWICAVGLTRTVAPVATLLLTGLAYGVFAIALSGILSPLLLGELRGPLTTPIGAVAVLATNAVWGVITGATALALQRARGIRPGSAVAQ</sequence>
<evidence type="ECO:0000256" key="2">
    <source>
        <dbReference type="SAM" id="Phobius"/>
    </source>
</evidence>
<feature type="transmembrane region" description="Helical" evidence="2">
    <location>
        <begin position="92"/>
        <end position="117"/>
    </location>
</feature>
<feature type="region of interest" description="Disordered" evidence="1">
    <location>
        <begin position="1"/>
        <end position="29"/>
    </location>
</feature>
<feature type="transmembrane region" description="Helical" evidence="2">
    <location>
        <begin position="68"/>
        <end position="85"/>
    </location>
</feature>
<dbReference type="AlphaFoldDB" id="A0A9D2LBE7"/>
<evidence type="ECO:0000313" key="4">
    <source>
        <dbReference type="Proteomes" id="UP000823823"/>
    </source>
</evidence>